<feature type="transmembrane region" description="Helical" evidence="6">
    <location>
        <begin position="111"/>
        <end position="131"/>
    </location>
</feature>
<dbReference type="AlphaFoldDB" id="I5C8E8"/>
<accession>I5C8E8</accession>
<dbReference type="GO" id="GO:0005436">
    <property type="term" value="F:sodium:phosphate symporter activity"/>
    <property type="evidence" value="ECO:0007669"/>
    <property type="project" value="InterPro"/>
</dbReference>
<dbReference type="PANTHER" id="PTHR10010:SF46">
    <property type="entry name" value="SODIUM-DEPENDENT PHOSPHATE TRANSPORT PROTEIN 2B"/>
    <property type="match status" value="1"/>
</dbReference>
<evidence type="ECO:0000256" key="5">
    <source>
        <dbReference type="ARBA" id="ARBA00023136"/>
    </source>
</evidence>
<dbReference type="GO" id="GO:0044341">
    <property type="term" value="P:sodium-dependent phosphate transport"/>
    <property type="evidence" value="ECO:0007669"/>
    <property type="project" value="InterPro"/>
</dbReference>
<evidence type="ECO:0000256" key="1">
    <source>
        <dbReference type="ARBA" id="ARBA00004651"/>
    </source>
</evidence>
<feature type="transmembrane region" description="Helical" evidence="6">
    <location>
        <begin position="166"/>
        <end position="188"/>
    </location>
</feature>
<keyword evidence="5 6" id="KW-0472">Membrane</keyword>
<dbReference type="EMBL" id="AJYA01000009">
    <property type="protein sequence ID" value="EIM78100.1"/>
    <property type="molecule type" value="Genomic_DNA"/>
</dbReference>
<keyword evidence="8" id="KW-1185">Reference proteome</keyword>
<comment type="caution">
    <text evidence="7">The sequence shown here is derived from an EMBL/GenBank/DDBJ whole genome shotgun (WGS) entry which is preliminary data.</text>
</comment>
<keyword evidence="4 6" id="KW-1133">Transmembrane helix</keyword>
<dbReference type="RefSeq" id="WP_009053743.1">
    <property type="nucleotide sequence ID" value="NZ_AJYA01000009.1"/>
</dbReference>
<protein>
    <submittedName>
        <fullName evidence="7">Putative Na+/Phosphate-cotransporter</fullName>
    </submittedName>
</protein>
<dbReference type="GO" id="GO:0005886">
    <property type="term" value="C:plasma membrane"/>
    <property type="evidence" value="ECO:0007669"/>
    <property type="project" value="UniProtKB-SubCell"/>
</dbReference>
<dbReference type="InterPro" id="IPR003841">
    <property type="entry name" value="Na/Pi_transpt"/>
</dbReference>
<dbReference type="NCBIfam" id="NF037997">
    <property type="entry name" value="Na_Pi_symport"/>
    <property type="match status" value="1"/>
</dbReference>
<evidence type="ECO:0000256" key="3">
    <source>
        <dbReference type="ARBA" id="ARBA00022692"/>
    </source>
</evidence>
<evidence type="ECO:0000313" key="8">
    <source>
        <dbReference type="Proteomes" id="UP000005551"/>
    </source>
</evidence>
<name>I5C8E8_9BACT</name>
<feature type="transmembrane region" description="Helical" evidence="6">
    <location>
        <begin position="136"/>
        <end position="154"/>
    </location>
</feature>
<dbReference type="Proteomes" id="UP000005551">
    <property type="component" value="Unassembled WGS sequence"/>
</dbReference>
<proteinExistence type="predicted"/>
<dbReference type="OrthoDB" id="9763003at2"/>
<organism evidence="7 8">
    <name type="scientific">Nitritalea halalkaliphila LW7</name>
    <dbReference type="NCBI Taxonomy" id="1189621"/>
    <lineage>
        <taxon>Bacteria</taxon>
        <taxon>Pseudomonadati</taxon>
        <taxon>Bacteroidota</taxon>
        <taxon>Cytophagia</taxon>
        <taxon>Cytophagales</taxon>
        <taxon>Cyclobacteriaceae</taxon>
        <taxon>Nitritalea</taxon>
    </lineage>
</organism>
<keyword evidence="2" id="KW-1003">Cell membrane</keyword>
<dbReference type="PANTHER" id="PTHR10010">
    <property type="entry name" value="SOLUTE CARRIER FAMILY 34 SODIUM PHOSPHATE , MEMBER 2-RELATED"/>
    <property type="match status" value="1"/>
</dbReference>
<feature type="transmembrane region" description="Helical" evidence="6">
    <location>
        <begin position="51"/>
        <end position="75"/>
    </location>
</feature>
<reference evidence="7 8" key="1">
    <citation type="submission" date="2012-05" db="EMBL/GenBank/DDBJ databases">
        <title>Genome sequence of Nitritalea halalkaliphila LW7.</title>
        <authorList>
            <person name="Jangir P.K."/>
            <person name="Singh A."/>
            <person name="Shivaji S."/>
            <person name="Sharma R."/>
        </authorList>
    </citation>
    <scope>NUCLEOTIDE SEQUENCE [LARGE SCALE GENOMIC DNA]</scope>
    <source>
        <strain evidence="7 8">LW7</strain>
    </source>
</reference>
<comment type="subcellular location">
    <subcellularLocation>
        <location evidence="1">Cell membrane</location>
        <topology evidence="1">Multi-pass membrane protein</topology>
    </subcellularLocation>
</comment>
<keyword evidence="3 6" id="KW-0812">Transmembrane</keyword>
<evidence type="ECO:0000256" key="4">
    <source>
        <dbReference type="ARBA" id="ARBA00022989"/>
    </source>
</evidence>
<feature type="transmembrane region" description="Helical" evidence="6">
    <location>
        <begin position="87"/>
        <end position="105"/>
    </location>
</feature>
<gene>
    <name evidence="7" type="ORF">A3SI_04877</name>
</gene>
<sequence length="190" mass="20431">MPTPDFEFWKFAAGLGIFLFGMHQLEAGLKGLTGRSFQRLLQRATNKPWKGISVGTIVTAILQSSSLVNLLVLAFLGGGVMSLKNSLSVVLGANLGTTFTAWIVATLGFKVNVADLAFPWLTIGILSALFLTKRPLLKSIGGFLMGFGLIFLGLDYMKVTMEDYAAYLDISSLEGFGLWAFLLAGLIVTA</sequence>
<dbReference type="PATRIC" id="fig|1189621.3.peg.1013"/>
<evidence type="ECO:0000313" key="7">
    <source>
        <dbReference type="EMBL" id="EIM78100.1"/>
    </source>
</evidence>
<dbReference type="Pfam" id="PF02690">
    <property type="entry name" value="Na_Pi_cotrans"/>
    <property type="match status" value="1"/>
</dbReference>
<evidence type="ECO:0000256" key="6">
    <source>
        <dbReference type="SAM" id="Phobius"/>
    </source>
</evidence>
<evidence type="ECO:0000256" key="2">
    <source>
        <dbReference type="ARBA" id="ARBA00022475"/>
    </source>
</evidence>